<accession>A0ABN7XSZ0</accession>
<reference evidence="2 3" key="1">
    <citation type="submission" date="2021-06" db="EMBL/GenBank/DDBJ databases">
        <authorList>
            <person name="Kallberg Y."/>
            <person name="Tangrot J."/>
            <person name="Rosling A."/>
        </authorList>
    </citation>
    <scope>NUCLEOTIDE SEQUENCE [LARGE SCALE GENOMIC DNA]</scope>
    <source>
        <strain evidence="2 3">120-4 pot B 10/14</strain>
    </source>
</reference>
<feature type="non-terminal residue" evidence="2">
    <location>
        <position position="1"/>
    </location>
</feature>
<feature type="region of interest" description="Disordered" evidence="1">
    <location>
        <begin position="1"/>
        <end position="24"/>
    </location>
</feature>
<gene>
    <name evidence="2" type="ORF">GMARGA_LOCUS46309</name>
</gene>
<dbReference type="Proteomes" id="UP000789901">
    <property type="component" value="Unassembled WGS sequence"/>
</dbReference>
<protein>
    <submittedName>
        <fullName evidence="2">23793_t:CDS:1</fullName>
    </submittedName>
</protein>
<feature type="non-terminal residue" evidence="2">
    <location>
        <position position="40"/>
    </location>
</feature>
<dbReference type="EMBL" id="CAJVQB010171579">
    <property type="protein sequence ID" value="CAG8857490.1"/>
    <property type="molecule type" value="Genomic_DNA"/>
</dbReference>
<proteinExistence type="predicted"/>
<evidence type="ECO:0000256" key="1">
    <source>
        <dbReference type="SAM" id="MobiDB-lite"/>
    </source>
</evidence>
<evidence type="ECO:0000313" key="2">
    <source>
        <dbReference type="EMBL" id="CAG8857490.1"/>
    </source>
</evidence>
<comment type="caution">
    <text evidence="2">The sequence shown here is derived from an EMBL/GenBank/DDBJ whole genome shotgun (WGS) entry which is preliminary data.</text>
</comment>
<name>A0ABN7XSZ0_GIGMA</name>
<evidence type="ECO:0000313" key="3">
    <source>
        <dbReference type="Proteomes" id="UP000789901"/>
    </source>
</evidence>
<organism evidence="2 3">
    <name type="scientific">Gigaspora margarita</name>
    <dbReference type="NCBI Taxonomy" id="4874"/>
    <lineage>
        <taxon>Eukaryota</taxon>
        <taxon>Fungi</taxon>
        <taxon>Fungi incertae sedis</taxon>
        <taxon>Mucoromycota</taxon>
        <taxon>Glomeromycotina</taxon>
        <taxon>Glomeromycetes</taxon>
        <taxon>Diversisporales</taxon>
        <taxon>Gigasporaceae</taxon>
        <taxon>Gigaspora</taxon>
    </lineage>
</organism>
<sequence>RRYQKGKKEDQKEEGKESSELDKRWATSRMVENLISSLDR</sequence>
<keyword evidence="3" id="KW-1185">Reference proteome</keyword>